<sequence>MTAYAKRLLAVVLLSLAIVAGAKPPVASAPLQFNITEGRTLNAFYQQGPVAAHLLLNSGTQPRVLVAFPAGNSGTGIWFEPTKAPVHWTLEETHALQQADAKGRPLHGIVATASVDGDLVVRDAVLGSVRILRDYQIDGRYPAETAATPTRSGNTLTWSRPRLDGAAGYLISVAVENGSLVGDGKSPWTFAASAPGKPMRLRITALTGETPLTPLGENRLLNARAGADLRSRQALAFLSYEEKFLAGSWRFDTYFGRDTLMSLRLLMPALQPVAIEDGLASVLERLNAQGEVAHEEDIGEFAVLRHRKQGDPPNDAPIYDYGMVDDDFMLAPVAAAYLLDQSDGRARAAEFLARKLPSGETVGAALARNFAFVADSAQAFAATPEARNLVPIKSGRKTGQWRDSEDGLADGRYPYDVNAVFVPAALNAIGRFRDEGLLAPYATPEQAEALSAAAGRAEVWSRQVPALFQVHLPTADAQRQVQAYADSQGIAPASALSSLTTAGLDFAAIALDAQGRPIPVLHSDGGFALLLQDPPATELEPLVDAMLRPFPAGLLTDAGLLVANPAFADADIQRRFGRNAYHGTVVWSWQQALLAAGLQRQLQRKDLPAATLTRLRSAQRQLWTVIGNTRGMRTSELWSWTYTDGRYQPAPFGQNSGDADESNAAQLWSTVFLALPSPSAAQQPTPQEEKRP</sequence>
<gene>
    <name evidence="2" type="ORF">J2W94_001702</name>
</gene>
<proteinExistence type="predicted"/>
<organism evidence="2 3">
    <name type="scientific">Pseudoxanthomonas sacheonensis</name>
    <dbReference type="NCBI Taxonomy" id="443615"/>
    <lineage>
        <taxon>Bacteria</taxon>
        <taxon>Pseudomonadati</taxon>
        <taxon>Pseudomonadota</taxon>
        <taxon>Gammaproteobacteria</taxon>
        <taxon>Lysobacterales</taxon>
        <taxon>Lysobacteraceae</taxon>
        <taxon>Pseudoxanthomonas</taxon>
    </lineage>
</organism>
<dbReference type="InterPro" id="IPR008928">
    <property type="entry name" value="6-hairpin_glycosidase_sf"/>
</dbReference>
<evidence type="ECO:0000313" key="2">
    <source>
        <dbReference type="EMBL" id="MDR6841417.1"/>
    </source>
</evidence>
<reference evidence="2 3" key="1">
    <citation type="submission" date="2023-07" db="EMBL/GenBank/DDBJ databases">
        <title>Sorghum-associated microbial communities from plants grown in Nebraska, USA.</title>
        <authorList>
            <person name="Schachtman D."/>
        </authorList>
    </citation>
    <scope>NUCLEOTIDE SEQUENCE [LARGE SCALE GENOMIC DNA]</scope>
    <source>
        <strain evidence="2 3">BE107</strain>
    </source>
</reference>
<evidence type="ECO:0000256" key="1">
    <source>
        <dbReference type="SAM" id="SignalP"/>
    </source>
</evidence>
<evidence type="ECO:0000313" key="3">
    <source>
        <dbReference type="Proteomes" id="UP001254759"/>
    </source>
</evidence>
<dbReference type="SUPFAM" id="SSF48208">
    <property type="entry name" value="Six-hairpin glycosidases"/>
    <property type="match status" value="1"/>
</dbReference>
<dbReference type="EMBL" id="JAVDTT010000002">
    <property type="protein sequence ID" value="MDR6841417.1"/>
    <property type="molecule type" value="Genomic_DNA"/>
</dbReference>
<dbReference type="Proteomes" id="UP001254759">
    <property type="component" value="Unassembled WGS sequence"/>
</dbReference>
<keyword evidence="3" id="KW-1185">Reference proteome</keyword>
<protein>
    <submittedName>
        <fullName evidence="2">Glycogen debranching enzyme</fullName>
    </submittedName>
</protein>
<accession>A0ABU1RRL3</accession>
<name>A0ABU1RRL3_9GAMM</name>
<dbReference type="RefSeq" id="WP_310092164.1">
    <property type="nucleotide sequence ID" value="NZ_JAVDTT010000002.1"/>
</dbReference>
<keyword evidence="1" id="KW-0732">Signal</keyword>
<feature type="chain" id="PRO_5046904134" evidence="1">
    <location>
        <begin position="23"/>
        <end position="692"/>
    </location>
</feature>
<comment type="caution">
    <text evidence="2">The sequence shown here is derived from an EMBL/GenBank/DDBJ whole genome shotgun (WGS) entry which is preliminary data.</text>
</comment>
<feature type="signal peptide" evidence="1">
    <location>
        <begin position="1"/>
        <end position="22"/>
    </location>
</feature>